<reference evidence="1 2" key="1">
    <citation type="submission" date="2019-10" db="EMBL/GenBank/DDBJ databases">
        <title>Genomic and transcriptomic insights into the perfect genentic adaptation of a filamentous nitrogen-fixing cyanobacterium to rice fields.</title>
        <authorList>
            <person name="Chen Z."/>
        </authorList>
    </citation>
    <scope>NUCLEOTIDE SEQUENCE [LARGE SCALE GENOMIC DNA]</scope>
    <source>
        <strain evidence="1">CCNUC1</strain>
    </source>
</reference>
<proteinExistence type="predicted"/>
<gene>
    <name evidence="1" type="ORF">GXM_02379</name>
</gene>
<name>A0A5P8VX11_9NOSO</name>
<keyword evidence="2" id="KW-1185">Reference proteome</keyword>
<dbReference type="EMBL" id="CP045226">
    <property type="protein sequence ID" value="QFS44904.1"/>
    <property type="molecule type" value="Genomic_DNA"/>
</dbReference>
<protein>
    <submittedName>
        <fullName evidence="1">Uncharacterized protein</fullName>
    </submittedName>
</protein>
<sequence>MKLAITHPYHLPLHCNYLKSLLGIETGISGFVLEVGEIAIT</sequence>
<dbReference type="KEGG" id="nsh:GXM_02379"/>
<evidence type="ECO:0000313" key="2">
    <source>
        <dbReference type="Proteomes" id="UP000326678"/>
    </source>
</evidence>
<dbReference type="AlphaFoldDB" id="A0A5P8VX11"/>
<accession>A0A5P8VX11</accession>
<dbReference type="Proteomes" id="UP000326678">
    <property type="component" value="Chromosome Gxm1"/>
</dbReference>
<organism evidence="1 2">
    <name type="scientific">Nostoc sphaeroides CCNUC1</name>
    <dbReference type="NCBI Taxonomy" id="2653204"/>
    <lineage>
        <taxon>Bacteria</taxon>
        <taxon>Bacillati</taxon>
        <taxon>Cyanobacteriota</taxon>
        <taxon>Cyanophyceae</taxon>
        <taxon>Nostocales</taxon>
        <taxon>Nostocaceae</taxon>
        <taxon>Nostoc</taxon>
    </lineage>
</organism>
<evidence type="ECO:0000313" key="1">
    <source>
        <dbReference type="EMBL" id="QFS44904.1"/>
    </source>
</evidence>